<evidence type="ECO:0000313" key="6">
    <source>
        <dbReference type="EMBL" id="MFL0249606.1"/>
    </source>
</evidence>
<keyword evidence="7" id="KW-1185">Reference proteome</keyword>
<evidence type="ECO:0000259" key="4">
    <source>
        <dbReference type="Pfam" id="PF19912"/>
    </source>
</evidence>
<dbReference type="Pfam" id="PF24517">
    <property type="entry name" value="CBM96"/>
    <property type="match status" value="1"/>
</dbReference>
<proteinExistence type="predicted"/>
<evidence type="ECO:0000259" key="5">
    <source>
        <dbReference type="Pfam" id="PF24517"/>
    </source>
</evidence>
<dbReference type="Proteomes" id="UP001623592">
    <property type="component" value="Unassembled WGS sequence"/>
</dbReference>
<organism evidence="6 7">
    <name type="scientific">Clostridium neuense</name>
    <dbReference type="NCBI Taxonomy" id="1728934"/>
    <lineage>
        <taxon>Bacteria</taxon>
        <taxon>Bacillati</taxon>
        <taxon>Bacillota</taxon>
        <taxon>Clostridia</taxon>
        <taxon>Eubacteriales</taxon>
        <taxon>Clostridiaceae</taxon>
        <taxon>Clostridium</taxon>
    </lineage>
</organism>
<dbReference type="InterPro" id="IPR055372">
    <property type="entry name" value="CBM96"/>
</dbReference>
<accession>A0ABW8TAR2</accession>
<name>A0ABW8TAR2_9CLOT</name>
<evidence type="ECO:0000256" key="3">
    <source>
        <dbReference type="ARBA" id="ARBA00022729"/>
    </source>
</evidence>
<dbReference type="NCBIfam" id="NF033679">
    <property type="entry name" value="DNRLRE_dom"/>
    <property type="match status" value="1"/>
</dbReference>
<dbReference type="EMBL" id="JBJIAA010000003">
    <property type="protein sequence ID" value="MFL0249606.1"/>
    <property type="molecule type" value="Genomic_DNA"/>
</dbReference>
<dbReference type="InterPro" id="IPR045965">
    <property type="entry name" value="DUF6385"/>
</dbReference>
<gene>
    <name evidence="6" type="ORF">ACJDT4_04160</name>
</gene>
<reference evidence="6 7" key="1">
    <citation type="submission" date="2024-11" db="EMBL/GenBank/DDBJ databases">
        <authorList>
            <person name="Heng Y.C."/>
            <person name="Lim A.C.H."/>
            <person name="Lee J.K.Y."/>
            <person name="Kittelmann S."/>
        </authorList>
    </citation>
    <scope>NUCLEOTIDE SEQUENCE [LARGE SCALE GENOMIC DNA]</scope>
    <source>
        <strain evidence="6 7">WILCCON 0114</strain>
    </source>
</reference>
<dbReference type="RefSeq" id="WP_406786275.1">
    <property type="nucleotide sequence ID" value="NZ_JBJIAA010000003.1"/>
</dbReference>
<dbReference type="Pfam" id="PF19912">
    <property type="entry name" value="DUF6385"/>
    <property type="match status" value="1"/>
</dbReference>
<sequence length="284" mass="30613">MPTLTFQSTGTTFISQNNPTLNYSSSPLIYVGQFSGPTDNYRSIIEFNISSIPINYSIVSATLLLYIARNDVPALSKPIYVYRILQNYDINTVTYSNQPLTFPTAEGSTTITNEIGTVISIDVTASIKNWYSGLSKNLGFLLRGDETQTSLVGFTSANYPINSFTPTLIINVNQGTITQSPSQTINTADTLIGSNPIPLGTNSATFAIQNTGTSNSGYVTLQLSPDGTTWIDDISPVMTLPSLEPGQSIILNTRGHMAYVRAAVQSVVSGQSAQLTITPSIWNL</sequence>
<keyword evidence="3" id="KW-0732">Signal</keyword>
<feature type="domain" description="Carbohydrate-binding module family 96" evidence="5">
    <location>
        <begin position="3"/>
        <end position="170"/>
    </location>
</feature>
<comment type="subcellular location">
    <subcellularLocation>
        <location evidence="1">Secreted</location>
    </subcellularLocation>
</comment>
<protein>
    <submittedName>
        <fullName evidence="6">DNRLRE domain-containing protein</fullName>
    </submittedName>
</protein>
<evidence type="ECO:0000313" key="7">
    <source>
        <dbReference type="Proteomes" id="UP001623592"/>
    </source>
</evidence>
<feature type="domain" description="DUF6385" evidence="4">
    <location>
        <begin position="202"/>
        <end position="278"/>
    </location>
</feature>
<keyword evidence="2" id="KW-0964">Secreted</keyword>
<dbReference type="Gene3D" id="2.60.120.970">
    <property type="match status" value="1"/>
</dbReference>
<comment type="caution">
    <text evidence="6">The sequence shown here is derived from an EMBL/GenBank/DDBJ whole genome shotgun (WGS) entry which is preliminary data.</text>
</comment>
<evidence type="ECO:0000256" key="2">
    <source>
        <dbReference type="ARBA" id="ARBA00022525"/>
    </source>
</evidence>
<evidence type="ECO:0000256" key="1">
    <source>
        <dbReference type="ARBA" id="ARBA00004613"/>
    </source>
</evidence>